<reference evidence="1 2" key="1">
    <citation type="submission" date="2012-12" db="EMBL/GenBank/DDBJ databases">
        <title>Genome assembly of Formosa sp. AK20.</title>
        <authorList>
            <person name="Kumar R."/>
            <person name="Khatri I."/>
            <person name="Vaidya B."/>
            <person name="Subramanian S."/>
            <person name="Pinnaka A."/>
        </authorList>
    </citation>
    <scope>NUCLEOTIDE SEQUENCE [LARGE SCALE GENOMIC DNA]</scope>
    <source>
        <strain evidence="1 2">AK20</strain>
    </source>
</reference>
<dbReference type="AlphaFoldDB" id="M7N3X9"/>
<evidence type="ECO:0000313" key="1">
    <source>
        <dbReference type="EMBL" id="EMQ96444.1"/>
    </source>
</evidence>
<dbReference type="InterPro" id="IPR025990">
    <property type="entry name" value="zinc_ribbon_bacterial"/>
</dbReference>
<evidence type="ECO:0008006" key="3">
    <source>
        <dbReference type="Google" id="ProtNLM"/>
    </source>
</evidence>
<dbReference type="Pfam" id="PF14255">
    <property type="entry name" value="Zn_ribbon_21"/>
    <property type="match status" value="1"/>
</dbReference>
<keyword evidence="2" id="KW-1185">Reference proteome</keyword>
<comment type="caution">
    <text evidence="1">The sequence shown here is derived from an EMBL/GenBank/DDBJ whole genome shotgun (WGS) entry which is preliminary data.</text>
</comment>
<gene>
    <name evidence="1" type="ORF">D778_02334</name>
</gene>
<dbReference type="Proteomes" id="UP000012024">
    <property type="component" value="Unassembled WGS sequence"/>
</dbReference>
<evidence type="ECO:0000313" key="2">
    <source>
        <dbReference type="Proteomes" id="UP000012024"/>
    </source>
</evidence>
<proteinExistence type="predicted"/>
<organism evidence="1 2">
    <name type="scientific">Xanthomarina gelatinilytica</name>
    <dbReference type="NCBI Taxonomy" id="1137281"/>
    <lineage>
        <taxon>Bacteria</taxon>
        <taxon>Pseudomonadati</taxon>
        <taxon>Bacteroidota</taxon>
        <taxon>Flavobacteriia</taxon>
        <taxon>Flavobacteriales</taxon>
        <taxon>Flavobacteriaceae</taxon>
        <taxon>Xanthomarina</taxon>
    </lineage>
</organism>
<sequence>MLLDTSQSQQDYVEDCEVCCNPIQISLKFQDTELMEFHAKSLEQ</sequence>
<name>M7N3X9_9FLAO</name>
<dbReference type="PATRIC" id="fig|1137281.3.peg.934"/>
<dbReference type="EMBL" id="ANLA01000004">
    <property type="protein sequence ID" value="EMQ96444.1"/>
    <property type="molecule type" value="Genomic_DNA"/>
</dbReference>
<protein>
    <recommendedName>
        <fullName evidence="3">CPXCG motif-containing cysteine-rich protein</fullName>
    </recommendedName>
</protein>
<accession>M7N3X9</accession>